<proteinExistence type="predicted"/>
<feature type="transmembrane region" description="Helical" evidence="1">
    <location>
        <begin position="21"/>
        <end position="44"/>
    </location>
</feature>
<accession>A0A941DDD0</accession>
<dbReference type="RefSeq" id="WP_212683304.1">
    <property type="nucleotide sequence ID" value="NZ_JAGSPM010000002.1"/>
</dbReference>
<keyword evidence="1" id="KW-0812">Transmembrane</keyword>
<dbReference type="InterPro" id="IPR010559">
    <property type="entry name" value="Sig_transdc_His_kin_internal"/>
</dbReference>
<name>A0A941DDD0_9BURK</name>
<gene>
    <name evidence="3" type="ORF">KDM92_05115</name>
</gene>
<dbReference type="Gene3D" id="3.30.565.10">
    <property type="entry name" value="Histidine kinase-like ATPase, C-terminal domain"/>
    <property type="match status" value="1"/>
</dbReference>
<dbReference type="PANTHER" id="PTHR34220:SF7">
    <property type="entry name" value="SENSOR HISTIDINE KINASE YPDA"/>
    <property type="match status" value="1"/>
</dbReference>
<keyword evidence="3" id="KW-0418">Kinase</keyword>
<feature type="transmembrane region" description="Helical" evidence="1">
    <location>
        <begin position="56"/>
        <end position="81"/>
    </location>
</feature>
<sequence length="376" mass="42517">MTSLTNSSLLLPIKFPDWKRPFFFLLYNFLGWGSLCVLIALAIYSEDLRNGERAQFGTIFVNWVAAALVLAPLSWVLYFLSCRWDEYLNHARVIFLAYVLSFLFIIPWHIFNAAFALIWARKDIPFLDRVLAYENAVCLFRICAITAVFAAVLGLRLWQQNQKRLTALRDQREHSLRLSLALEQQNLAMLKAQLEPHFMFNSLNALSGLVRSANSESALIAIEKLSELLRYSLASGEMTWVGIQDEVQCLNDYLCLQKLRYGERLKVEMHGLSPAVLAYDCPPFLLQPLLENALRHDLECHKGESDIVFTFSLDSRGLLCSVSNPVHVGVASAPGFGLGLKTLKARLHSLYHGAASLNAGKVGNRFQVDIFLPNEY</sequence>
<dbReference type="InterPro" id="IPR050640">
    <property type="entry name" value="Bact_2-comp_sensor_kinase"/>
</dbReference>
<keyword evidence="1" id="KW-1133">Transmembrane helix</keyword>
<dbReference type="GO" id="GO:0016020">
    <property type="term" value="C:membrane"/>
    <property type="evidence" value="ECO:0007669"/>
    <property type="project" value="InterPro"/>
</dbReference>
<dbReference type="PANTHER" id="PTHR34220">
    <property type="entry name" value="SENSOR HISTIDINE KINASE YPDA"/>
    <property type="match status" value="1"/>
</dbReference>
<evidence type="ECO:0000313" key="4">
    <source>
        <dbReference type="Proteomes" id="UP000680158"/>
    </source>
</evidence>
<keyword evidence="4" id="KW-1185">Reference proteome</keyword>
<dbReference type="GO" id="GO:0000155">
    <property type="term" value="F:phosphorelay sensor kinase activity"/>
    <property type="evidence" value="ECO:0007669"/>
    <property type="project" value="InterPro"/>
</dbReference>
<organism evidence="3 4">
    <name type="scientific">Undibacterium baiyunense</name>
    <dbReference type="NCBI Taxonomy" id="2828731"/>
    <lineage>
        <taxon>Bacteria</taxon>
        <taxon>Pseudomonadati</taxon>
        <taxon>Pseudomonadota</taxon>
        <taxon>Betaproteobacteria</taxon>
        <taxon>Burkholderiales</taxon>
        <taxon>Oxalobacteraceae</taxon>
        <taxon>Undibacterium</taxon>
    </lineage>
</organism>
<keyword evidence="3" id="KW-0808">Transferase</keyword>
<dbReference type="EMBL" id="JAGSPM010000002">
    <property type="protein sequence ID" value="MBR7745951.1"/>
    <property type="molecule type" value="Genomic_DNA"/>
</dbReference>
<feature type="transmembrane region" description="Helical" evidence="1">
    <location>
        <begin position="93"/>
        <end position="119"/>
    </location>
</feature>
<reference evidence="3 4" key="1">
    <citation type="submission" date="2021-04" db="EMBL/GenBank/DDBJ databases">
        <title>novel species isolated from subtropical streams in China.</title>
        <authorList>
            <person name="Lu H."/>
        </authorList>
    </citation>
    <scope>NUCLEOTIDE SEQUENCE [LARGE SCALE GENOMIC DNA]</scope>
    <source>
        <strain evidence="3 4">BYS107W</strain>
    </source>
</reference>
<dbReference type="InterPro" id="IPR036890">
    <property type="entry name" value="HATPase_C_sf"/>
</dbReference>
<evidence type="ECO:0000313" key="3">
    <source>
        <dbReference type="EMBL" id="MBR7745951.1"/>
    </source>
</evidence>
<dbReference type="AlphaFoldDB" id="A0A941DDD0"/>
<dbReference type="Pfam" id="PF06580">
    <property type="entry name" value="His_kinase"/>
    <property type="match status" value="1"/>
</dbReference>
<keyword evidence="1" id="KW-0472">Membrane</keyword>
<dbReference type="Proteomes" id="UP000680158">
    <property type="component" value="Unassembled WGS sequence"/>
</dbReference>
<feature type="domain" description="Signal transduction histidine kinase internal region" evidence="2">
    <location>
        <begin position="186"/>
        <end position="265"/>
    </location>
</feature>
<evidence type="ECO:0000259" key="2">
    <source>
        <dbReference type="Pfam" id="PF06580"/>
    </source>
</evidence>
<feature type="transmembrane region" description="Helical" evidence="1">
    <location>
        <begin position="139"/>
        <end position="158"/>
    </location>
</feature>
<protein>
    <submittedName>
        <fullName evidence="3">Histidine kinase</fullName>
    </submittedName>
</protein>
<evidence type="ECO:0000256" key="1">
    <source>
        <dbReference type="SAM" id="Phobius"/>
    </source>
</evidence>
<comment type="caution">
    <text evidence="3">The sequence shown here is derived from an EMBL/GenBank/DDBJ whole genome shotgun (WGS) entry which is preliminary data.</text>
</comment>